<dbReference type="KEGG" id="vmo:VMUT_0393"/>
<sequence length="387" mass="44072">MKSRGRFILDSIINSSDNLLIITPPFINSLFSAIVILIERFRRGLLTHITLLTLESLNDLRRDVISRYNSILFVDPPTVVKLNELINSLNGKRVFMIGKEGIEWVNTDVYLEFTDSMPQLIWQLLNNELSQDSLRFLETAIIYEFSVIPNYNASSFNGWLTTEPINYPALPGILRLLLSVSLSRAFSPVIPGITGNESEARSLVKAIAKKTDVQYNELNEDEVMTLLKYISDFMLRAGFRGDYLDKLVLMHRKWNNNDIDVLESILAVESQLVLWEYAGGLLNPILNPQSIKEINGIITKYISIINELMNQLNKDNIVIRQGSQPLTLIDRLCSIINFQVENKNHSFSIGNEPIQINCAFNEDVTDADLVFKRSNYSIVIRGLINEN</sequence>
<evidence type="ECO:0000313" key="2">
    <source>
        <dbReference type="EMBL" id="ADY00606.1"/>
    </source>
</evidence>
<dbReference type="HOGENOM" id="CLU_716935_0_0_2"/>
<dbReference type="EMBL" id="CP002529">
    <property type="protein sequence ID" value="ADY00606.1"/>
    <property type="molecule type" value="Genomic_DNA"/>
</dbReference>
<dbReference type="RefSeq" id="WP_013603769.1">
    <property type="nucleotide sequence ID" value="NC_015151.1"/>
</dbReference>
<keyword evidence="3" id="KW-1185">Reference proteome</keyword>
<evidence type="ECO:0000256" key="1">
    <source>
        <dbReference type="SAM" id="Phobius"/>
    </source>
</evidence>
<feature type="transmembrane region" description="Helical" evidence="1">
    <location>
        <begin position="20"/>
        <end position="38"/>
    </location>
</feature>
<evidence type="ECO:0000313" key="3">
    <source>
        <dbReference type="Proteomes" id="UP000007485"/>
    </source>
</evidence>
<dbReference type="Proteomes" id="UP000007485">
    <property type="component" value="Chromosome"/>
</dbReference>
<dbReference type="eggNOG" id="arCOG00427">
    <property type="taxonomic scope" value="Archaea"/>
</dbReference>
<dbReference type="GeneID" id="10288045"/>
<keyword evidence="1" id="KW-0472">Membrane</keyword>
<dbReference type="STRING" id="985053.VMUT_0393"/>
<accession>F0QU66</accession>
<organism evidence="2 3">
    <name type="scientific">Vulcanisaeta moutnovskia (strain 768-28)</name>
    <dbReference type="NCBI Taxonomy" id="985053"/>
    <lineage>
        <taxon>Archaea</taxon>
        <taxon>Thermoproteota</taxon>
        <taxon>Thermoprotei</taxon>
        <taxon>Thermoproteales</taxon>
        <taxon>Thermoproteaceae</taxon>
        <taxon>Vulcanisaeta</taxon>
    </lineage>
</organism>
<name>F0QU66_VULM7</name>
<keyword evidence="1" id="KW-0812">Transmembrane</keyword>
<reference evidence="2 3" key="1">
    <citation type="journal article" date="2011" name="J. Bacteriol.">
        <title>Complete genome sequence of 'Vulcanisaeta moutnovskia' strain 768-28, a novel member of the hyperthermophilic crenarchaeal genus vulcanisaeta.</title>
        <authorList>
            <person name="Gumerov V.M."/>
            <person name="Mardanov A.V."/>
            <person name="Beletsky A.V."/>
            <person name="Prokofeva M.I."/>
            <person name="Bonch-Osmolovskaya E.A."/>
            <person name="Ravin N.V."/>
            <person name="Skryabin K.G."/>
        </authorList>
    </citation>
    <scope>NUCLEOTIDE SEQUENCE [LARGE SCALE GENOMIC DNA]</scope>
    <source>
        <strain evidence="2 3">768-28</strain>
    </source>
</reference>
<dbReference type="OrthoDB" id="27833at2157"/>
<gene>
    <name evidence="2" type="ordered locus">VMUT_0393</name>
</gene>
<keyword evidence="1" id="KW-1133">Transmembrane helix</keyword>
<proteinExistence type="predicted"/>
<protein>
    <submittedName>
        <fullName evidence="2">Uncharacterized protein</fullName>
    </submittedName>
</protein>
<dbReference type="AlphaFoldDB" id="F0QU66"/>